<feature type="compositionally biased region" description="Polar residues" evidence="1">
    <location>
        <begin position="328"/>
        <end position="353"/>
    </location>
</feature>
<name>A0AAN7CY00_9PEZI</name>
<feature type="compositionally biased region" description="Basic and acidic residues" evidence="1">
    <location>
        <begin position="218"/>
        <end position="229"/>
    </location>
</feature>
<organism evidence="2 3">
    <name type="scientific">Corynascus novoguineensis</name>
    <dbReference type="NCBI Taxonomy" id="1126955"/>
    <lineage>
        <taxon>Eukaryota</taxon>
        <taxon>Fungi</taxon>
        <taxon>Dikarya</taxon>
        <taxon>Ascomycota</taxon>
        <taxon>Pezizomycotina</taxon>
        <taxon>Sordariomycetes</taxon>
        <taxon>Sordariomycetidae</taxon>
        <taxon>Sordariales</taxon>
        <taxon>Chaetomiaceae</taxon>
        <taxon>Corynascus</taxon>
    </lineage>
</organism>
<evidence type="ECO:0008006" key="4">
    <source>
        <dbReference type="Google" id="ProtNLM"/>
    </source>
</evidence>
<feature type="region of interest" description="Disordered" evidence="1">
    <location>
        <begin position="212"/>
        <end position="231"/>
    </location>
</feature>
<evidence type="ECO:0000256" key="1">
    <source>
        <dbReference type="SAM" id="MobiDB-lite"/>
    </source>
</evidence>
<dbReference type="EMBL" id="MU857613">
    <property type="protein sequence ID" value="KAK4250425.1"/>
    <property type="molecule type" value="Genomic_DNA"/>
</dbReference>
<accession>A0AAN7CY00</accession>
<feature type="region of interest" description="Disordered" evidence="1">
    <location>
        <begin position="123"/>
        <end position="148"/>
    </location>
</feature>
<evidence type="ECO:0000313" key="2">
    <source>
        <dbReference type="EMBL" id="KAK4250425.1"/>
    </source>
</evidence>
<feature type="region of interest" description="Disordered" evidence="1">
    <location>
        <begin position="576"/>
        <end position="595"/>
    </location>
</feature>
<sequence length="769" mass="84849">MAPTREAPKRDDTISGWAPPGIHSGATAVMGAAHDIGDVPLLIREVDAGVASPSAHPVLEEPLTPRTASSSLPFLISSSSIASPRNPPSSLFLFYETSQNRSPDLSPRTDRVSLFDTFYLSPSASRSSGALSLRSSDSGSDTNDAQSIMPGQIFDAPAEHRFSPANASGYFPLTDTLVDTKFDSTTQLPPCSADSGKSDRTASPLGFARWTKRQHQPHNHDQHKAEQGHNSKRNVLARTGSIQKRQAQAAVPQMTREEFEALPLAIQRKYFSTLERLRFAQDSCLVDGISQHYDDISNFKRHNPRRDFSDSEDAVSRSRRGSVAEFHSPTSDSSPSCAGLQEATSEAENQSRPTIRHRASIILDAADEVVYKFNQQTNKRNATRTVEVLTPPLSPARNSMDSQDDFRKFLDQSADSQVSRSFFESFRWLDEEEDLDLRLFLDDYHANLREGTPTTKQRPSFRRHMSVSKLPFGRRNSVSSTDPVAKDAAAARSPIHSPAGSVSNGLTHARRKSRALSLIAPRHVSQPSITAFDPAAAHYQDPEARLKLRVYLASPQKFDEAVEFGFPSADALSAAPAVSSDGAGNSGQSKQSRADASLDMHTFLVDQDEDDDNIDNLSLYSDHASVADPDSPKTPEPFEHRTTVSRHARFASASVLTGRDFGRKTPEGGAFYAQAPAASREMTLRMTLTRPDLRAHEDELYGWQQKPVYQQHTRRPTALASLAADNRVAHTGNGVHKESLEKFSDIDHWNETTTEKGVIRRIWNRVRRG</sequence>
<feature type="region of interest" description="Disordered" evidence="1">
    <location>
        <begin position="623"/>
        <end position="644"/>
    </location>
</feature>
<feature type="compositionally biased region" description="Polar residues" evidence="1">
    <location>
        <begin position="582"/>
        <end position="591"/>
    </location>
</feature>
<reference evidence="2" key="2">
    <citation type="submission" date="2023-05" db="EMBL/GenBank/DDBJ databases">
        <authorList>
            <consortium name="Lawrence Berkeley National Laboratory"/>
            <person name="Steindorff A."/>
            <person name="Hensen N."/>
            <person name="Bonometti L."/>
            <person name="Westerberg I."/>
            <person name="Brannstrom I.O."/>
            <person name="Guillou S."/>
            <person name="Cros-Aarteil S."/>
            <person name="Calhoun S."/>
            <person name="Haridas S."/>
            <person name="Kuo A."/>
            <person name="Mondo S."/>
            <person name="Pangilinan J."/>
            <person name="Riley R."/>
            <person name="Labutti K."/>
            <person name="Andreopoulos B."/>
            <person name="Lipzen A."/>
            <person name="Chen C."/>
            <person name="Yanf M."/>
            <person name="Daum C."/>
            <person name="Ng V."/>
            <person name="Clum A."/>
            <person name="Ohm R."/>
            <person name="Martin F."/>
            <person name="Silar P."/>
            <person name="Natvig D."/>
            <person name="Lalanne C."/>
            <person name="Gautier V."/>
            <person name="Ament-Velasquez S.L."/>
            <person name="Kruys A."/>
            <person name="Hutchinson M.I."/>
            <person name="Powell A.J."/>
            <person name="Barry K."/>
            <person name="Miller A.N."/>
            <person name="Grigoriev I.V."/>
            <person name="Debuchy R."/>
            <person name="Gladieux P."/>
            <person name="Thoren M.H."/>
            <person name="Johannesson H."/>
        </authorList>
    </citation>
    <scope>NUCLEOTIDE SEQUENCE</scope>
    <source>
        <strain evidence="2">CBS 359.72</strain>
    </source>
</reference>
<evidence type="ECO:0000313" key="3">
    <source>
        <dbReference type="Proteomes" id="UP001303647"/>
    </source>
</evidence>
<feature type="compositionally biased region" description="Low complexity" evidence="1">
    <location>
        <begin position="123"/>
        <end position="141"/>
    </location>
</feature>
<feature type="region of interest" description="Disordered" evidence="1">
    <location>
        <begin position="1"/>
        <end position="20"/>
    </location>
</feature>
<gene>
    <name evidence="2" type="ORF">C7999DRAFT_11803</name>
</gene>
<proteinExistence type="predicted"/>
<dbReference type="Proteomes" id="UP001303647">
    <property type="component" value="Unassembled WGS sequence"/>
</dbReference>
<feature type="compositionally biased region" description="Basic and acidic residues" evidence="1">
    <location>
        <begin position="630"/>
        <end position="642"/>
    </location>
</feature>
<feature type="region of interest" description="Disordered" evidence="1">
    <location>
        <begin position="296"/>
        <end position="355"/>
    </location>
</feature>
<reference evidence="2" key="1">
    <citation type="journal article" date="2023" name="Mol. Phylogenet. Evol.">
        <title>Genome-scale phylogeny and comparative genomics of the fungal order Sordariales.</title>
        <authorList>
            <person name="Hensen N."/>
            <person name="Bonometti L."/>
            <person name="Westerberg I."/>
            <person name="Brannstrom I.O."/>
            <person name="Guillou S."/>
            <person name="Cros-Aarteil S."/>
            <person name="Calhoun S."/>
            <person name="Haridas S."/>
            <person name="Kuo A."/>
            <person name="Mondo S."/>
            <person name="Pangilinan J."/>
            <person name="Riley R."/>
            <person name="LaButti K."/>
            <person name="Andreopoulos B."/>
            <person name="Lipzen A."/>
            <person name="Chen C."/>
            <person name="Yan M."/>
            <person name="Daum C."/>
            <person name="Ng V."/>
            <person name="Clum A."/>
            <person name="Steindorff A."/>
            <person name="Ohm R.A."/>
            <person name="Martin F."/>
            <person name="Silar P."/>
            <person name="Natvig D.O."/>
            <person name="Lalanne C."/>
            <person name="Gautier V."/>
            <person name="Ament-Velasquez S.L."/>
            <person name="Kruys A."/>
            <person name="Hutchinson M.I."/>
            <person name="Powell A.J."/>
            <person name="Barry K."/>
            <person name="Miller A.N."/>
            <person name="Grigoriev I.V."/>
            <person name="Debuchy R."/>
            <person name="Gladieux P."/>
            <person name="Hiltunen Thoren M."/>
            <person name="Johannesson H."/>
        </authorList>
    </citation>
    <scope>NUCLEOTIDE SEQUENCE</scope>
    <source>
        <strain evidence="2">CBS 359.72</strain>
    </source>
</reference>
<dbReference type="AlphaFoldDB" id="A0AAN7CY00"/>
<comment type="caution">
    <text evidence="2">The sequence shown here is derived from an EMBL/GenBank/DDBJ whole genome shotgun (WGS) entry which is preliminary data.</text>
</comment>
<keyword evidence="3" id="KW-1185">Reference proteome</keyword>
<protein>
    <recommendedName>
        <fullName evidence="4">Mucin</fullName>
    </recommendedName>
</protein>
<feature type="compositionally biased region" description="Basic and acidic residues" evidence="1">
    <location>
        <begin position="1"/>
        <end position="13"/>
    </location>
</feature>